<dbReference type="Gene3D" id="6.20.220.10">
    <property type="entry name" value="ClpX chaperone, C4-type zinc finger domain"/>
    <property type="match status" value="1"/>
</dbReference>
<feature type="domain" description="ATP-dependent Clp protease ATP-binding subunit ClpX zinc ribbon" evidence="1">
    <location>
        <begin position="9"/>
        <end position="39"/>
    </location>
</feature>
<evidence type="ECO:0000313" key="2">
    <source>
        <dbReference type="EMBL" id="MFD1673861.1"/>
    </source>
</evidence>
<evidence type="ECO:0000313" key="3">
    <source>
        <dbReference type="Proteomes" id="UP001597079"/>
    </source>
</evidence>
<dbReference type="Proteomes" id="UP001597079">
    <property type="component" value="Unassembled WGS sequence"/>
</dbReference>
<comment type="caution">
    <text evidence="2">The sequence shown here is derived from an EMBL/GenBank/DDBJ whole genome shotgun (WGS) entry which is preliminary data.</text>
</comment>
<dbReference type="Pfam" id="PF06689">
    <property type="entry name" value="zf-C4_ClpX"/>
    <property type="match status" value="1"/>
</dbReference>
<dbReference type="InterPro" id="IPR038366">
    <property type="entry name" value="Znf_CppX_C4_sf"/>
</dbReference>
<keyword evidence="3" id="KW-1185">Reference proteome</keyword>
<dbReference type="RefSeq" id="WP_377941430.1">
    <property type="nucleotide sequence ID" value="NZ_JBHUCX010000013.1"/>
</dbReference>
<proteinExistence type="predicted"/>
<gene>
    <name evidence="2" type="ORF">ACFSB2_03950</name>
</gene>
<name>A0ABW4JBZ8_9BACL</name>
<organism evidence="2 3">
    <name type="scientific">Alicyclobacillus fodiniaquatilis</name>
    <dbReference type="NCBI Taxonomy" id="1661150"/>
    <lineage>
        <taxon>Bacteria</taxon>
        <taxon>Bacillati</taxon>
        <taxon>Bacillota</taxon>
        <taxon>Bacilli</taxon>
        <taxon>Bacillales</taxon>
        <taxon>Alicyclobacillaceae</taxon>
        <taxon>Alicyclobacillus</taxon>
    </lineage>
</organism>
<sequence length="119" mass="13061">MPDTHDTPQCSFCDKTAGQFGVAIISAKTQGVYICDECAIMTVFGPVMEMRGGKIDFVLPTGDKTHLQSFGDNFLGAEYCPKCRTYSVELGTPVKNTCINCGSIFPAREMVKYEDLDLE</sequence>
<dbReference type="EMBL" id="JBHUCX010000013">
    <property type="protein sequence ID" value="MFD1673861.1"/>
    <property type="molecule type" value="Genomic_DNA"/>
</dbReference>
<dbReference type="InterPro" id="IPR010603">
    <property type="entry name" value="Znf_CppX_C4"/>
</dbReference>
<accession>A0ABW4JBZ8</accession>
<protein>
    <submittedName>
        <fullName evidence="2">ClpX C4-type zinc finger protein</fullName>
    </submittedName>
</protein>
<reference evidence="3" key="1">
    <citation type="journal article" date="2019" name="Int. J. Syst. Evol. Microbiol.">
        <title>The Global Catalogue of Microorganisms (GCM) 10K type strain sequencing project: providing services to taxonomists for standard genome sequencing and annotation.</title>
        <authorList>
            <consortium name="The Broad Institute Genomics Platform"/>
            <consortium name="The Broad Institute Genome Sequencing Center for Infectious Disease"/>
            <person name="Wu L."/>
            <person name="Ma J."/>
        </authorList>
    </citation>
    <scope>NUCLEOTIDE SEQUENCE [LARGE SCALE GENOMIC DNA]</scope>
    <source>
        <strain evidence="3">CGMCC 1.12286</strain>
    </source>
</reference>
<evidence type="ECO:0000259" key="1">
    <source>
        <dbReference type="Pfam" id="PF06689"/>
    </source>
</evidence>